<evidence type="ECO:0000313" key="1">
    <source>
        <dbReference type="EMBL" id="TDD65108.1"/>
    </source>
</evidence>
<sequence>MIAADYLDLLASALATEGWTARPRYDRAPELLYVLSPSLPAVGESVRVKAGVGGVPWFIDSTGNPLAPCHDLPGAVAQIGARLAPLAFAAAARRAASAEQDAPARGLIGRLRASLGRA</sequence>
<accession>A0A4R5A017</accession>
<name>A0A4R5A017_9ACTN</name>
<dbReference type="AlphaFoldDB" id="A0A4R5A017"/>
<proteinExistence type="predicted"/>
<gene>
    <name evidence="1" type="ORF">E1298_41705</name>
</gene>
<organism evidence="1 2">
    <name type="scientific">Actinomadura rubrisoli</name>
    <dbReference type="NCBI Taxonomy" id="2530368"/>
    <lineage>
        <taxon>Bacteria</taxon>
        <taxon>Bacillati</taxon>
        <taxon>Actinomycetota</taxon>
        <taxon>Actinomycetes</taxon>
        <taxon>Streptosporangiales</taxon>
        <taxon>Thermomonosporaceae</taxon>
        <taxon>Actinomadura</taxon>
    </lineage>
</organism>
<keyword evidence="2" id="KW-1185">Reference proteome</keyword>
<dbReference type="Proteomes" id="UP000294513">
    <property type="component" value="Unassembled WGS sequence"/>
</dbReference>
<reference evidence="1 2" key="1">
    <citation type="submission" date="2019-03" db="EMBL/GenBank/DDBJ databases">
        <title>Draft genome sequences of novel Actinobacteria.</title>
        <authorList>
            <person name="Sahin N."/>
            <person name="Ay H."/>
            <person name="Saygin H."/>
        </authorList>
    </citation>
    <scope>NUCLEOTIDE SEQUENCE [LARGE SCALE GENOMIC DNA]</scope>
    <source>
        <strain evidence="1 2">H3C3</strain>
    </source>
</reference>
<dbReference type="OrthoDB" id="3482824at2"/>
<evidence type="ECO:0000313" key="2">
    <source>
        <dbReference type="Proteomes" id="UP000294513"/>
    </source>
</evidence>
<dbReference type="RefSeq" id="WP_131902910.1">
    <property type="nucleotide sequence ID" value="NZ_SMKU01000421.1"/>
</dbReference>
<dbReference type="EMBL" id="SMKU01000421">
    <property type="protein sequence ID" value="TDD65108.1"/>
    <property type="molecule type" value="Genomic_DNA"/>
</dbReference>
<protein>
    <submittedName>
        <fullName evidence="1">Uncharacterized protein</fullName>
    </submittedName>
</protein>
<comment type="caution">
    <text evidence="1">The sequence shown here is derived from an EMBL/GenBank/DDBJ whole genome shotgun (WGS) entry which is preliminary data.</text>
</comment>